<evidence type="ECO:0000256" key="1">
    <source>
        <dbReference type="ARBA" id="ARBA00022443"/>
    </source>
</evidence>
<evidence type="ECO:0000256" key="4">
    <source>
        <dbReference type="SAM" id="SignalP"/>
    </source>
</evidence>
<organism evidence="6 7">
    <name type="scientific">Drechslerella dactyloides</name>
    <name type="common">Nematode-trapping fungus</name>
    <name type="synonym">Arthrobotrys dactyloides</name>
    <dbReference type="NCBI Taxonomy" id="74499"/>
    <lineage>
        <taxon>Eukaryota</taxon>
        <taxon>Fungi</taxon>
        <taxon>Dikarya</taxon>
        <taxon>Ascomycota</taxon>
        <taxon>Pezizomycotina</taxon>
        <taxon>Orbiliomycetes</taxon>
        <taxon>Orbiliales</taxon>
        <taxon>Orbiliaceae</taxon>
        <taxon>Drechslerella</taxon>
    </lineage>
</organism>
<dbReference type="PRINTS" id="PR00452">
    <property type="entry name" value="SH3DOMAIN"/>
</dbReference>
<keyword evidence="1 2" id="KW-0728">SH3 domain</keyword>
<evidence type="ECO:0000313" key="6">
    <source>
        <dbReference type="EMBL" id="KAJ6257294.1"/>
    </source>
</evidence>
<evidence type="ECO:0000256" key="3">
    <source>
        <dbReference type="SAM" id="MobiDB-lite"/>
    </source>
</evidence>
<feature type="chain" id="PRO_5042146892" evidence="4">
    <location>
        <begin position="22"/>
        <end position="294"/>
    </location>
</feature>
<proteinExistence type="predicted"/>
<gene>
    <name evidence="6" type="ORF">Dda_8183</name>
</gene>
<sequence>MRRGRVRTSCLSISLLLGADSDISTSSQHTYSSRNLAISSILSTARMVDFQAAMAARAVRNIQTELEFLSDTGHITSAQLASILASLPPTGLTASLSNTAISRETASSAPAPAPVQTQTPVPAPTPVVAAQTHVPTFNEKADAVPAPAYTAAPPAYTHPPTLSVVTALYPYSASDAGDLALNVGDTINVTEYVNADWWRGVNPATGQTGIFPKNYVKAAAPASSGTEKEGYGYGNLPLQVANSGSSSQPQPQPDQQQEPSKFNEQGKKFGKKLGNAAIFGAGATIGGKIVNGIF</sequence>
<dbReference type="InterPro" id="IPR001452">
    <property type="entry name" value="SH3_domain"/>
</dbReference>
<protein>
    <submittedName>
        <fullName evidence="6">Intersectin-2</fullName>
    </submittedName>
</protein>
<dbReference type="PANTHER" id="PTHR45929">
    <property type="entry name" value="JAK PATHWAY SIGNAL TRANSDUCTION ADAPTOR MOLECULE"/>
    <property type="match status" value="1"/>
</dbReference>
<dbReference type="InterPro" id="IPR036028">
    <property type="entry name" value="SH3-like_dom_sf"/>
</dbReference>
<evidence type="ECO:0000256" key="2">
    <source>
        <dbReference type="PROSITE-ProRule" id="PRU00192"/>
    </source>
</evidence>
<dbReference type="SMART" id="SM00326">
    <property type="entry name" value="SH3"/>
    <property type="match status" value="1"/>
</dbReference>
<feature type="signal peptide" evidence="4">
    <location>
        <begin position="1"/>
        <end position="21"/>
    </location>
</feature>
<dbReference type="Proteomes" id="UP001221413">
    <property type="component" value="Unassembled WGS sequence"/>
</dbReference>
<keyword evidence="4" id="KW-0732">Signal</keyword>
<name>A0AAD6IRM9_DREDA</name>
<dbReference type="Gene3D" id="2.30.30.40">
    <property type="entry name" value="SH3 Domains"/>
    <property type="match status" value="1"/>
</dbReference>
<feature type="compositionally biased region" description="Low complexity" evidence="3">
    <location>
        <begin position="245"/>
        <end position="260"/>
    </location>
</feature>
<feature type="region of interest" description="Disordered" evidence="3">
    <location>
        <begin position="226"/>
        <end position="267"/>
    </location>
</feature>
<evidence type="ECO:0000313" key="7">
    <source>
        <dbReference type="Proteomes" id="UP001221413"/>
    </source>
</evidence>
<dbReference type="PANTHER" id="PTHR45929:SF7">
    <property type="entry name" value="LAS SEVENTEEN-BINDING PROTEIN 1"/>
    <property type="match status" value="1"/>
</dbReference>
<feature type="domain" description="SH3" evidence="5">
    <location>
        <begin position="160"/>
        <end position="221"/>
    </location>
</feature>
<dbReference type="AlphaFoldDB" id="A0AAD6IRM9"/>
<dbReference type="Pfam" id="PF00018">
    <property type="entry name" value="SH3_1"/>
    <property type="match status" value="1"/>
</dbReference>
<dbReference type="CDD" id="cd00174">
    <property type="entry name" value="SH3"/>
    <property type="match status" value="1"/>
</dbReference>
<evidence type="ECO:0000259" key="5">
    <source>
        <dbReference type="PROSITE" id="PS50002"/>
    </source>
</evidence>
<dbReference type="EMBL" id="JAQGDS010000011">
    <property type="protein sequence ID" value="KAJ6257294.1"/>
    <property type="molecule type" value="Genomic_DNA"/>
</dbReference>
<dbReference type="PROSITE" id="PS50002">
    <property type="entry name" value="SH3"/>
    <property type="match status" value="1"/>
</dbReference>
<dbReference type="SUPFAM" id="SSF50044">
    <property type="entry name" value="SH3-domain"/>
    <property type="match status" value="1"/>
</dbReference>
<comment type="caution">
    <text evidence="6">The sequence shown here is derived from an EMBL/GenBank/DDBJ whole genome shotgun (WGS) entry which is preliminary data.</text>
</comment>
<accession>A0AAD6IRM9</accession>
<reference evidence="6" key="1">
    <citation type="submission" date="2023-01" db="EMBL/GenBank/DDBJ databases">
        <title>The chitinases involved in constricting ring structure development in the nematode-trapping fungus Drechslerella dactyloides.</title>
        <authorList>
            <person name="Wang R."/>
            <person name="Zhang L."/>
            <person name="Tang P."/>
            <person name="Li S."/>
            <person name="Liang L."/>
        </authorList>
    </citation>
    <scope>NUCLEOTIDE SEQUENCE</scope>
    <source>
        <strain evidence="6">YMF1.00031</strain>
    </source>
</reference>
<keyword evidence="7" id="KW-1185">Reference proteome</keyword>
<dbReference type="InterPro" id="IPR050670">
    <property type="entry name" value="STAM"/>
</dbReference>